<evidence type="ECO:0000256" key="1">
    <source>
        <dbReference type="ARBA" id="ARBA00022723"/>
    </source>
</evidence>
<dbReference type="PROSITE" id="PS00028">
    <property type="entry name" value="ZINC_FINGER_C2H2_1"/>
    <property type="match status" value="2"/>
</dbReference>
<protein>
    <recommendedName>
        <fullName evidence="7">C2H2-type domain-containing protein</fullName>
    </recommendedName>
</protein>
<evidence type="ECO:0000256" key="2">
    <source>
        <dbReference type="ARBA" id="ARBA00022737"/>
    </source>
</evidence>
<keyword evidence="5" id="KW-0238">DNA-binding</keyword>
<organism evidence="8 9">
    <name type="scientific">Staurois parvus</name>
    <dbReference type="NCBI Taxonomy" id="386267"/>
    <lineage>
        <taxon>Eukaryota</taxon>
        <taxon>Metazoa</taxon>
        <taxon>Chordata</taxon>
        <taxon>Craniata</taxon>
        <taxon>Vertebrata</taxon>
        <taxon>Euteleostomi</taxon>
        <taxon>Amphibia</taxon>
        <taxon>Batrachia</taxon>
        <taxon>Anura</taxon>
        <taxon>Neobatrachia</taxon>
        <taxon>Ranoidea</taxon>
        <taxon>Ranidae</taxon>
        <taxon>Staurois</taxon>
    </lineage>
</organism>
<comment type="caution">
    <text evidence="8">The sequence shown here is derived from an EMBL/GenBank/DDBJ whole genome shotgun (WGS) entry which is preliminary data.</text>
</comment>
<dbReference type="Proteomes" id="UP001162483">
    <property type="component" value="Unassembled WGS sequence"/>
</dbReference>
<keyword evidence="2" id="KW-0677">Repeat</keyword>
<dbReference type="EMBL" id="CATNWA010016427">
    <property type="protein sequence ID" value="CAI9592569.1"/>
    <property type="molecule type" value="Genomic_DNA"/>
</dbReference>
<accession>A0ABN9F6A6</accession>
<evidence type="ECO:0000256" key="3">
    <source>
        <dbReference type="ARBA" id="ARBA00022771"/>
    </source>
</evidence>
<feature type="domain" description="C2H2-type" evidence="7">
    <location>
        <begin position="6"/>
        <end position="33"/>
    </location>
</feature>
<dbReference type="PANTHER" id="PTHR23226:SF397">
    <property type="entry name" value="C2H2-TYPE DOMAIN-CONTAINING PROTEIN"/>
    <property type="match status" value="1"/>
</dbReference>
<keyword evidence="3 6" id="KW-0863">Zinc-finger</keyword>
<name>A0ABN9F6A6_9NEOB</name>
<keyword evidence="4" id="KW-0862">Zinc</keyword>
<keyword evidence="1" id="KW-0479">Metal-binding</keyword>
<evidence type="ECO:0000313" key="9">
    <source>
        <dbReference type="Proteomes" id="UP001162483"/>
    </source>
</evidence>
<dbReference type="PROSITE" id="PS50157">
    <property type="entry name" value="ZINC_FINGER_C2H2_2"/>
    <property type="match status" value="2"/>
</dbReference>
<reference evidence="8" key="1">
    <citation type="submission" date="2023-05" db="EMBL/GenBank/DDBJ databases">
        <authorList>
            <person name="Stuckert A."/>
        </authorList>
    </citation>
    <scope>NUCLEOTIDE SEQUENCE</scope>
</reference>
<keyword evidence="9" id="KW-1185">Reference proteome</keyword>
<dbReference type="Pfam" id="PF00096">
    <property type="entry name" value="zf-C2H2"/>
    <property type="match status" value="2"/>
</dbReference>
<gene>
    <name evidence="8" type="ORF">SPARVUS_LOCUS11388090</name>
</gene>
<dbReference type="PANTHER" id="PTHR23226">
    <property type="entry name" value="ZINC FINGER AND SCAN DOMAIN-CONTAINING"/>
    <property type="match status" value="1"/>
</dbReference>
<sequence>MEEKPFSCLECRTRFILRAQLMSHKRTHTIKKLFTCSECGKDFRQKSELARHQRIHTAEKPSSCSLAPLSPPPMLASRISPELLPFSGTLFPNVSNCLLPCPHLEDP</sequence>
<evidence type="ECO:0000313" key="8">
    <source>
        <dbReference type="EMBL" id="CAI9592569.1"/>
    </source>
</evidence>
<dbReference type="InterPro" id="IPR013087">
    <property type="entry name" value="Znf_C2H2_type"/>
</dbReference>
<evidence type="ECO:0000259" key="7">
    <source>
        <dbReference type="PROSITE" id="PS50157"/>
    </source>
</evidence>
<evidence type="ECO:0000256" key="4">
    <source>
        <dbReference type="ARBA" id="ARBA00022833"/>
    </source>
</evidence>
<evidence type="ECO:0000256" key="5">
    <source>
        <dbReference type="ARBA" id="ARBA00023125"/>
    </source>
</evidence>
<dbReference type="InterPro" id="IPR036236">
    <property type="entry name" value="Znf_C2H2_sf"/>
</dbReference>
<feature type="domain" description="C2H2-type" evidence="7">
    <location>
        <begin position="34"/>
        <end position="61"/>
    </location>
</feature>
<evidence type="ECO:0000256" key="6">
    <source>
        <dbReference type="PROSITE-ProRule" id="PRU00042"/>
    </source>
</evidence>
<dbReference type="SUPFAM" id="SSF57667">
    <property type="entry name" value="beta-beta-alpha zinc fingers"/>
    <property type="match status" value="1"/>
</dbReference>
<dbReference type="SMART" id="SM00355">
    <property type="entry name" value="ZnF_C2H2"/>
    <property type="match status" value="2"/>
</dbReference>
<dbReference type="Gene3D" id="3.30.160.60">
    <property type="entry name" value="Classic Zinc Finger"/>
    <property type="match status" value="2"/>
</dbReference>
<proteinExistence type="predicted"/>